<reference evidence="2 3" key="1">
    <citation type="journal article" date="2019" name="Int. J. Syst. Evol. Microbiol.">
        <title>The Global Catalogue of Microorganisms (GCM) 10K type strain sequencing project: providing services to taxonomists for standard genome sequencing and annotation.</title>
        <authorList>
            <consortium name="The Broad Institute Genomics Platform"/>
            <consortium name="The Broad Institute Genome Sequencing Center for Infectious Disease"/>
            <person name="Wu L."/>
            <person name="Ma J."/>
        </authorList>
    </citation>
    <scope>NUCLEOTIDE SEQUENCE [LARGE SCALE GENOMIC DNA]</scope>
    <source>
        <strain evidence="2 3">JCM 16014</strain>
    </source>
</reference>
<dbReference type="Gene3D" id="1.10.510.10">
    <property type="entry name" value="Transferase(Phosphotransferase) domain 1"/>
    <property type="match status" value="1"/>
</dbReference>
<sequence>MTRTGALEPVPSGCRERILAHYGTDAETWLQAVPQFLAAAAARWGVALSGYHDAGHASVIARGSTCDGADVLLKAWFDERYIRETTALRLWQSGPVTSLIGCADDLQIAMMGIVGERPGGQPRPPQDAPAVAAAIAELHTVTLDQASRNLPLLSDYRDIDILPRVRRRTAIFADRVPSDCVHAGTAACDRLPEIGGPPVLLHADLYRENVLWDSDGQPVVIDPLPMIGDAAFDWAFWTVYYDLADGQDERLRLADLHGTATREAILTWSAALALDGLLFYLEARDQRVARMIEVLRGFERCRLAAVPP</sequence>
<dbReference type="Pfam" id="PF01636">
    <property type="entry name" value="APH"/>
    <property type="match status" value="1"/>
</dbReference>
<evidence type="ECO:0000259" key="1">
    <source>
        <dbReference type="Pfam" id="PF01636"/>
    </source>
</evidence>
<dbReference type="InterPro" id="IPR002575">
    <property type="entry name" value="Aminoglycoside_PTrfase"/>
</dbReference>
<keyword evidence="3" id="KW-1185">Reference proteome</keyword>
<dbReference type="RefSeq" id="WP_344666566.1">
    <property type="nucleotide sequence ID" value="NZ_BAAAQN010000017.1"/>
</dbReference>
<organism evidence="2 3">
    <name type="scientific">Catenulispora yoronensis</name>
    <dbReference type="NCBI Taxonomy" id="450799"/>
    <lineage>
        <taxon>Bacteria</taxon>
        <taxon>Bacillati</taxon>
        <taxon>Actinomycetota</taxon>
        <taxon>Actinomycetes</taxon>
        <taxon>Catenulisporales</taxon>
        <taxon>Catenulisporaceae</taxon>
        <taxon>Catenulispora</taxon>
    </lineage>
</organism>
<dbReference type="EMBL" id="BAAAQN010000017">
    <property type="protein sequence ID" value="GAA2031274.1"/>
    <property type="molecule type" value="Genomic_DNA"/>
</dbReference>
<dbReference type="SUPFAM" id="SSF56112">
    <property type="entry name" value="Protein kinase-like (PK-like)"/>
    <property type="match status" value="1"/>
</dbReference>
<evidence type="ECO:0000313" key="2">
    <source>
        <dbReference type="EMBL" id="GAA2031274.1"/>
    </source>
</evidence>
<gene>
    <name evidence="2" type="ORF">GCM10009839_33950</name>
</gene>
<protein>
    <recommendedName>
        <fullName evidence="1">Aminoglycoside phosphotransferase domain-containing protein</fullName>
    </recommendedName>
</protein>
<dbReference type="Proteomes" id="UP001500751">
    <property type="component" value="Unassembled WGS sequence"/>
</dbReference>
<comment type="caution">
    <text evidence="2">The sequence shown here is derived from an EMBL/GenBank/DDBJ whole genome shotgun (WGS) entry which is preliminary data.</text>
</comment>
<name>A0ABN2U8Z1_9ACTN</name>
<dbReference type="InterPro" id="IPR011009">
    <property type="entry name" value="Kinase-like_dom_sf"/>
</dbReference>
<feature type="domain" description="Aminoglycoside phosphotransferase" evidence="1">
    <location>
        <begin position="118"/>
        <end position="259"/>
    </location>
</feature>
<accession>A0ABN2U8Z1</accession>
<evidence type="ECO:0000313" key="3">
    <source>
        <dbReference type="Proteomes" id="UP001500751"/>
    </source>
</evidence>
<proteinExistence type="predicted"/>